<dbReference type="AlphaFoldDB" id="A0A6A5QT16"/>
<reference evidence="2" key="1">
    <citation type="journal article" date="2020" name="Stud. Mycol.">
        <title>101 Dothideomycetes genomes: a test case for predicting lifestyles and emergence of pathogens.</title>
        <authorList>
            <person name="Haridas S."/>
            <person name="Albert R."/>
            <person name="Binder M."/>
            <person name="Bloem J."/>
            <person name="Labutti K."/>
            <person name="Salamov A."/>
            <person name="Andreopoulos B."/>
            <person name="Baker S."/>
            <person name="Barry K."/>
            <person name="Bills G."/>
            <person name="Bluhm B."/>
            <person name="Cannon C."/>
            <person name="Castanera R."/>
            <person name="Culley D."/>
            <person name="Daum C."/>
            <person name="Ezra D."/>
            <person name="Gonzalez J."/>
            <person name="Henrissat B."/>
            <person name="Kuo A."/>
            <person name="Liang C."/>
            <person name="Lipzen A."/>
            <person name="Lutzoni F."/>
            <person name="Magnuson J."/>
            <person name="Mondo S."/>
            <person name="Nolan M."/>
            <person name="Ohm R."/>
            <person name="Pangilinan J."/>
            <person name="Park H.-J."/>
            <person name="Ramirez L."/>
            <person name="Alfaro M."/>
            <person name="Sun H."/>
            <person name="Tritt A."/>
            <person name="Yoshinaga Y."/>
            <person name="Zwiers L.-H."/>
            <person name="Turgeon B."/>
            <person name="Goodwin S."/>
            <person name="Spatafora J."/>
            <person name="Crous P."/>
            <person name="Grigoriev I."/>
        </authorList>
    </citation>
    <scope>NUCLEOTIDE SEQUENCE</scope>
    <source>
        <strain evidence="2">HMLAC05119</strain>
    </source>
</reference>
<proteinExistence type="predicted"/>
<dbReference type="EMBL" id="ML979134">
    <property type="protein sequence ID" value="KAF1918552.1"/>
    <property type="molecule type" value="Genomic_DNA"/>
</dbReference>
<protein>
    <submittedName>
        <fullName evidence="2">Uncharacterized protein</fullName>
    </submittedName>
</protein>
<evidence type="ECO:0000313" key="3">
    <source>
        <dbReference type="Proteomes" id="UP000800096"/>
    </source>
</evidence>
<organism evidence="2 3">
    <name type="scientific">Ampelomyces quisqualis</name>
    <name type="common">Powdery mildew agent</name>
    <dbReference type="NCBI Taxonomy" id="50730"/>
    <lineage>
        <taxon>Eukaryota</taxon>
        <taxon>Fungi</taxon>
        <taxon>Dikarya</taxon>
        <taxon>Ascomycota</taxon>
        <taxon>Pezizomycotina</taxon>
        <taxon>Dothideomycetes</taxon>
        <taxon>Pleosporomycetidae</taxon>
        <taxon>Pleosporales</taxon>
        <taxon>Pleosporineae</taxon>
        <taxon>Phaeosphaeriaceae</taxon>
        <taxon>Ampelomyces</taxon>
    </lineage>
</organism>
<name>A0A6A5QT16_AMPQU</name>
<sequence length="119" mass="12598">MYCTPIASMCFCSVCHLDRNALELCTTNASSSSSRSHPSSPSASYCCCQGQDLDSGQPNSGSIVIVLLFAMALALQATKPGSRGHCVCFAVGAKELGKHPPRKPGPKVRYTQTPKYADV</sequence>
<accession>A0A6A5QT16</accession>
<feature type="region of interest" description="Disordered" evidence="1">
    <location>
        <begin position="97"/>
        <end position="119"/>
    </location>
</feature>
<feature type="compositionally biased region" description="Polar residues" evidence="1">
    <location>
        <begin position="110"/>
        <end position="119"/>
    </location>
</feature>
<dbReference type="Proteomes" id="UP000800096">
    <property type="component" value="Unassembled WGS sequence"/>
</dbReference>
<gene>
    <name evidence="2" type="ORF">BDU57DRAFT_203044</name>
</gene>
<evidence type="ECO:0000256" key="1">
    <source>
        <dbReference type="SAM" id="MobiDB-lite"/>
    </source>
</evidence>
<evidence type="ECO:0000313" key="2">
    <source>
        <dbReference type="EMBL" id="KAF1918552.1"/>
    </source>
</evidence>
<keyword evidence="3" id="KW-1185">Reference proteome</keyword>